<dbReference type="EMBL" id="AZQP01000056">
    <property type="protein sequence ID" value="EYE87442.1"/>
    <property type="molecule type" value="Genomic_DNA"/>
</dbReference>
<feature type="transmembrane region" description="Helical" evidence="1">
    <location>
        <begin position="94"/>
        <end position="116"/>
    </location>
</feature>
<dbReference type="Proteomes" id="UP000019681">
    <property type="component" value="Unassembled WGS sequence"/>
</dbReference>
<sequence length="190" mass="22402">MFGKKEVKGLKNNFKLLLKRNFSTGIIKAFGIIIIASYIYFIFKEEYWLLKGLIVALFSNLFNVFDLRPGRCLKLYFVFVLFLSYKSFQWNHNVYVVSIGILMVYYYFDAFGYCMLGDSGSNLLGFIIGMIIVEVFSLEFIKLLFILFALLLLEVYFDRYSYTKLIQRFNMLNFVDRILTERQGSNHVKS</sequence>
<feature type="transmembrane region" description="Helical" evidence="1">
    <location>
        <begin position="123"/>
        <end position="153"/>
    </location>
</feature>
<proteinExistence type="predicted"/>
<reference evidence="2 3" key="1">
    <citation type="journal article" date="2014" name="Genome Announc.">
        <title>Draft Genome Sequence of Fervidicella metallireducens Strain AeBT, an Iron-Reducing Thermoanaerobe from the Great Artesian Basin.</title>
        <authorList>
            <person name="Patel B.K."/>
        </authorList>
    </citation>
    <scope>NUCLEOTIDE SEQUENCE [LARGE SCALE GENOMIC DNA]</scope>
    <source>
        <strain evidence="2 3">AeB</strain>
    </source>
</reference>
<keyword evidence="1" id="KW-0812">Transmembrane</keyword>
<comment type="caution">
    <text evidence="2">The sequence shown here is derived from an EMBL/GenBank/DDBJ whole genome shotgun (WGS) entry which is preliminary data.</text>
</comment>
<dbReference type="AlphaFoldDB" id="A0A017RS23"/>
<feature type="transmembrane region" description="Helical" evidence="1">
    <location>
        <begin position="47"/>
        <end position="65"/>
    </location>
</feature>
<gene>
    <name evidence="2" type="ORF">Q428_13290</name>
</gene>
<keyword evidence="1" id="KW-0472">Membrane</keyword>
<organism evidence="2 3">
    <name type="scientific">Fervidicella metallireducens AeB</name>
    <dbReference type="NCBI Taxonomy" id="1403537"/>
    <lineage>
        <taxon>Bacteria</taxon>
        <taxon>Bacillati</taxon>
        <taxon>Bacillota</taxon>
        <taxon>Clostridia</taxon>
        <taxon>Eubacteriales</taxon>
        <taxon>Clostridiaceae</taxon>
        <taxon>Fervidicella</taxon>
    </lineage>
</organism>
<evidence type="ECO:0000313" key="2">
    <source>
        <dbReference type="EMBL" id="EYE87442.1"/>
    </source>
</evidence>
<accession>A0A017RS23</accession>
<dbReference type="STRING" id="1403537.Q428_13290"/>
<evidence type="ECO:0000313" key="3">
    <source>
        <dbReference type="Proteomes" id="UP000019681"/>
    </source>
</evidence>
<keyword evidence="3" id="KW-1185">Reference proteome</keyword>
<protein>
    <submittedName>
        <fullName evidence="2">Uncharacterized protein</fullName>
    </submittedName>
</protein>
<evidence type="ECO:0000256" key="1">
    <source>
        <dbReference type="SAM" id="Phobius"/>
    </source>
</evidence>
<feature type="transmembrane region" description="Helical" evidence="1">
    <location>
        <begin position="21"/>
        <end position="41"/>
    </location>
</feature>
<keyword evidence="1" id="KW-1133">Transmembrane helix</keyword>
<name>A0A017RS23_9CLOT</name>